<dbReference type="AlphaFoldDB" id="A0A1F6XKN2"/>
<dbReference type="Proteomes" id="UP000176629">
    <property type="component" value="Unassembled WGS sequence"/>
</dbReference>
<dbReference type="Gene3D" id="3.30.1490.300">
    <property type="match status" value="1"/>
</dbReference>
<dbReference type="PIRSF" id="PIRSF019169">
    <property type="entry name" value="PilM"/>
    <property type="match status" value="1"/>
</dbReference>
<dbReference type="EMBL" id="MFUX01000015">
    <property type="protein sequence ID" value="OGI94602.1"/>
    <property type="molecule type" value="Genomic_DNA"/>
</dbReference>
<evidence type="ECO:0008006" key="4">
    <source>
        <dbReference type="Google" id="ProtNLM"/>
    </source>
</evidence>
<dbReference type="InterPro" id="IPR005883">
    <property type="entry name" value="PilM"/>
</dbReference>
<dbReference type="InterPro" id="IPR043129">
    <property type="entry name" value="ATPase_NBD"/>
</dbReference>
<dbReference type="CDD" id="cd24049">
    <property type="entry name" value="ASKHA_NBD_PilM"/>
    <property type="match status" value="1"/>
</dbReference>
<comment type="caution">
    <text evidence="2">The sequence shown here is derived from an EMBL/GenBank/DDBJ whole genome shotgun (WGS) entry which is preliminary data.</text>
</comment>
<dbReference type="Pfam" id="PF11104">
    <property type="entry name" value="PilM_2"/>
    <property type="match status" value="2"/>
</dbReference>
<feature type="region of interest" description="Disordered" evidence="1">
    <location>
        <begin position="156"/>
        <end position="177"/>
    </location>
</feature>
<accession>A0A1F6XKN2</accession>
<dbReference type="SUPFAM" id="SSF53067">
    <property type="entry name" value="Actin-like ATPase domain"/>
    <property type="match status" value="2"/>
</dbReference>
<reference evidence="2 3" key="1">
    <citation type="journal article" date="2016" name="Nat. Commun.">
        <title>Thousands of microbial genomes shed light on interconnected biogeochemical processes in an aquifer system.</title>
        <authorList>
            <person name="Anantharaman K."/>
            <person name="Brown C.T."/>
            <person name="Hug L.A."/>
            <person name="Sharon I."/>
            <person name="Castelle C.J."/>
            <person name="Probst A.J."/>
            <person name="Thomas B.C."/>
            <person name="Singh A."/>
            <person name="Wilkins M.J."/>
            <person name="Karaoz U."/>
            <person name="Brodie E.L."/>
            <person name="Williams K.H."/>
            <person name="Hubbard S.S."/>
            <person name="Banfield J.F."/>
        </authorList>
    </citation>
    <scope>NUCLEOTIDE SEQUENCE [LARGE SCALE GENOMIC DNA]</scope>
</reference>
<dbReference type="InterPro" id="IPR050696">
    <property type="entry name" value="FtsA/MreB"/>
</dbReference>
<dbReference type="PANTHER" id="PTHR32432:SF3">
    <property type="entry name" value="ETHANOLAMINE UTILIZATION PROTEIN EUTJ"/>
    <property type="match status" value="1"/>
</dbReference>
<dbReference type="Gene3D" id="3.30.420.40">
    <property type="match status" value="2"/>
</dbReference>
<sequence length="389" mass="42166">MDNPINNIMQRVLGSISSLTGGKQDGAVGIDIGSSSIKVVEIKKKGGKTILETYGAIALGPYDALDVGRVTNLPVEKLAEALKEVLKQSGITTTSAAFSIPVQSSLIFTVELPALVKESEIPTIIPTEARKYIPVPITEVSLDYFILPQKESSFEEMNDPLRQSDTSPEVRGREGGGNKTSVLVVATQNDAIARCRAIVSQCSMSASFLEIEIFSSIRSNFEHELSPVLLMDFGASRTKLSIVEFGMVKNYHTIDRGGADITDSISKSLSIPFSEGEKMKKEFGLYGNPAEKSLADIIKIHVDYIFSETNNVLLEYEKKYSRIISKVIFTGGGALLKGLPEVAASNFRAEIEIGHPFSKANAPAFLQKVLETMGPEFAVALGLALRKLQ</sequence>
<protein>
    <recommendedName>
        <fullName evidence="4">SHS2 domain-containing protein</fullName>
    </recommendedName>
</protein>
<dbReference type="PANTHER" id="PTHR32432">
    <property type="entry name" value="CELL DIVISION PROTEIN FTSA-RELATED"/>
    <property type="match status" value="1"/>
</dbReference>
<gene>
    <name evidence="2" type="ORF">A3A03_02610</name>
</gene>
<evidence type="ECO:0000256" key="1">
    <source>
        <dbReference type="SAM" id="MobiDB-lite"/>
    </source>
</evidence>
<name>A0A1F6XKN2_9BACT</name>
<organism evidence="2 3">
    <name type="scientific">Candidatus Nomurabacteria bacterium RIFCSPLOWO2_01_FULL_40_18</name>
    <dbReference type="NCBI Taxonomy" id="1801773"/>
    <lineage>
        <taxon>Bacteria</taxon>
        <taxon>Candidatus Nomuraibacteriota</taxon>
    </lineage>
</organism>
<proteinExistence type="predicted"/>
<evidence type="ECO:0000313" key="3">
    <source>
        <dbReference type="Proteomes" id="UP000176629"/>
    </source>
</evidence>
<evidence type="ECO:0000313" key="2">
    <source>
        <dbReference type="EMBL" id="OGI94602.1"/>
    </source>
</evidence>
<dbReference type="STRING" id="1801773.A3A03_02610"/>